<dbReference type="InterPro" id="IPR006575">
    <property type="entry name" value="RWD_dom"/>
</dbReference>
<dbReference type="GO" id="GO:0000077">
    <property type="term" value="P:DNA damage checkpoint signaling"/>
    <property type="evidence" value="ECO:0007669"/>
    <property type="project" value="InterPro"/>
</dbReference>
<dbReference type="FunFam" id="3.30.200.20:FF:000379">
    <property type="entry name" value="eIF-2-alpha kinase GCN2"/>
    <property type="match status" value="1"/>
</dbReference>
<evidence type="ECO:0000259" key="14">
    <source>
        <dbReference type="PROSITE" id="PS50011"/>
    </source>
</evidence>
<dbReference type="Gene3D" id="3.30.930.10">
    <property type="entry name" value="Bira Bifunctional Protein, Domain 2"/>
    <property type="match status" value="1"/>
</dbReference>
<feature type="active site" description="Proton acceptor" evidence="10">
    <location>
        <position position="818"/>
    </location>
</feature>
<dbReference type="SMART" id="SM00220">
    <property type="entry name" value="S_TKc"/>
    <property type="match status" value="2"/>
</dbReference>
<evidence type="ECO:0000256" key="1">
    <source>
        <dbReference type="ARBA" id="ARBA00012513"/>
    </source>
</evidence>
<comment type="catalytic activity">
    <reaction evidence="9">
        <text>L-seryl-[protein] + ATP = O-phospho-L-seryl-[protein] + ADP + H(+)</text>
        <dbReference type="Rhea" id="RHEA:17989"/>
        <dbReference type="Rhea" id="RHEA-COMP:9863"/>
        <dbReference type="Rhea" id="RHEA-COMP:11604"/>
        <dbReference type="ChEBI" id="CHEBI:15378"/>
        <dbReference type="ChEBI" id="CHEBI:29999"/>
        <dbReference type="ChEBI" id="CHEBI:30616"/>
        <dbReference type="ChEBI" id="CHEBI:83421"/>
        <dbReference type="ChEBI" id="CHEBI:456216"/>
        <dbReference type="EC" id="2.7.11.1"/>
    </reaction>
</comment>
<comment type="catalytic activity">
    <reaction evidence="8">
        <text>L-threonyl-[protein] + ATP = O-phospho-L-threonyl-[protein] + ADP + H(+)</text>
        <dbReference type="Rhea" id="RHEA:46608"/>
        <dbReference type="Rhea" id="RHEA-COMP:11060"/>
        <dbReference type="Rhea" id="RHEA-COMP:11605"/>
        <dbReference type="ChEBI" id="CHEBI:15378"/>
        <dbReference type="ChEBI" id="CHEBI:30013"/>
        <dbReference type="ChEBI" id="CHEBI:30616"/>
        <dbReference type="ChEBI" id="CHEBI:61977"/>
        <dbReference type="ChEBI" id="CHEBI:456216"/>
        <dbReference type="EC" id="2.7.11.1"/>
    </reaction>
</comment>
<dbReference type="InterPro" id="IPR041715">
    <property type="entry name" value="HisRS-like_core"/>
</dbReference>
<dbReference type="FunFam" id="3.40.50.800:FF:000009">
    <property type="entry name" value="Eukaryotic translation initiation factor 2-alpha kinase"/>
    <property type="match status" value="1"/>
</dbReference>
<dbReference type="OrthoDB" id="341578at2759"/>
<evidence type="ECO:0000256" key="7">
    <source>
        <dbReference type="ARBA" id="ARBA00037982"/>
    </source>
</evidence>
<dbReference type="InterPro" id="IPR017441">
    <property type="entry name" value="Protein_kinase_ATP_BS"/>
</dbReference>
<dbReference type="PROSITE" id="PS00107">
    <property type="entry name" value="PROTEIN_KINASE_ATP"/>
    <property type="match status" value="1"/>
</dbReference>
<dbReference type="InterPro" id="IPR045864">
    <property type="entry name" value="aa-tRNA-synth_II/BPL/LPL"/>
</dbReference>
<dbReference type="SUPFAM" id="SSF56112">
    <property type="entry name" value="Protein kinase-like (PK-like)"/>
    <property type="match status" value="2"/>
</dbReference>
<dbReference type="Gene3D" id="1.10.510.10">
    <property type="entry name" value="Transferase(Phosphotransferase) domain 1"/>
    <property type="match status" value="2"/>
</dbReference>
<dbReference type="Gene3D" id="3.30.200.20">
    <property type="entry name" value="Phosphorylase Kinase, domain 1"/>
    <property type="match status" value="1"/>
</dbReference>
<feature type="region of interest" description="Disordered" evidence="13">
    <location>
        <begin position="665"/>
        <end position="698"/>
    </location>
</feature>
<dbReference type="PANTHER" id="PTHR11042">
    <property type="entry name" value="EUKARYOTIC TRANSLATION INITIATION FACTOR 2-ALPHA KINASE EIF2-ALPHA KINASE -RELATED"/>
    <property type="match status" value="1"/>
</dbReference>
<dbReference type="Gene3D" id="3.40.50.800">
    <property type="entry name" value="Anticodon-binding domain"/>
    <property type="match status" value="1"/>
</dbReference>
<keyword evidence="2" id="KW-0723">Serine/threonine-protein kinase</keyword>
<dbReference type="GeneID" id="39580248"/>
<dbReference type="EMBL" id="ML119054">
    <property type="protein sequence ID" value="ROT39215.1"/>
    <property type="molecule type" value="Genomic_DNA"/>
</dbReference>
<dbReference type="InterPro" id="IPR011009">
    <property type="entry name" value="Kinase-like_dom_sf"/>
</dbReference>
<feature type="domain" description="Protein kinase" evidence="14">
    <location>
        <begin position="596"/>
        <end position="964"/>
    </location>
</feature>
<feature type="binding site" evidence="11">
    <location>
        <position position="625"/>
    </location>
    <ligand>
        <name>ATP</name>
        <dbReference type="ChEBI" id="CHEBI:30616"/>
    </ligand>
</feature>
<dbReference type="GO" id="GO:0004694">
    <property type="term" value="F:eukaryotic translation initiation factor 2alpha kinase activity"/>
    <property type="evidence" value="ECO:0007669"/>
    <property type="project" value="InterPro"/>
</dbReference>
<evidence type="ECO:0000256" key="8">
    <source>
        <dbReference type="ARBA" id="ARBA00047899"/>
    </source>
</evidence>
<organism evidence="16 17">
    <name type="scientific">Sodiomyces alkalinus (strain CBS 110278 / VKM F-3762 / F11)</name>
    <name type="common">Alkaliphilic filamentous fungus</name>
    <dbReference type="NCBI Taxonomy" id="1314773"/>
    <lineage>
        <taxon>Eukaryota</taxon>
        <taxon>Fungi</taxon>
        <taxon>Dikarya</taxon>
        <taxon>Ascomycota</taxon>
        <taxon>Pezizomycotina</taxon>
        <taxon>Sordariomycetes</taxon>
        <taxon>Hypocreomycetidae</taxon>
        <taxon>Glomerellales</taxon>
        <taxon>Plectosphaerellaceae</taxon>
        <taxon>Sodiomyces</taxon>
    </lineage>
</organism>
<feature type="binding site" evidence="11">
    <location>
        <begin position="602"/>
        <end position="610"/>
    </location>
    <ligand>
        <name>ATP</name>
        <dbReference type="ChEBI" id="CHEBI:30616"/>
    </ligand>
</feature>
<evidence type="ECO:0000256" key="13">
    <source>
        <dbReference type="SAM" id="MobiDB-lite"/>
    </source>
</evidence>
<dbReference type="InterPro" id="IPR050339">
    <property type="entry name" value="CC_SR_Kinase"/>
</dbReference>
<dbReference type="EC" id="2.7.11.1" evidence="1"/>
<dbReference type="FunFam" id="1.10.510.10:FF:000821">
    <property type="entry name" value="Serine/threonine-protein kinase gcn2"/>
    <property type="match status" value="1"/>
</dbReference>
<dbReference type="PROSITE" id="PS50908">
    <property type="entry name" value="RWD"/>
    <property type="match status" value="1"/>
</dbReference>
<feature type="binding site" evidence="12">
    <location>
        <position position="626"/>
    </location>
    <ligand>
        <name>ATP</name>
        <dbReference type="ChEBI" id="CHEBI:30616"/>
    </ligand>
</feature>
<feature type="compositionally biased region" description="Basic and acidic residues" evidence="13">
    <location>
        <begin position="170"/>
        <end position="205"/>
    </location>
</feature>
<sequence length="1604" mass="180708">MAWKPSGVWNKPTINLPQRDDSSFPGLTPRTPDATPKIEYEELQQNELMVLEAIYGEDFVKHKETTSAWKRTDPSFDIRIRAPSNDDVALTLGVVLTATYPKTPPLLTVKDSTGLRDVTHFKVQRFLETEPKIFAQEQQEMIDRIVEGVREILEDAAQAKAKGLKLPSLEQERAAHEKKLAKQAKEQQEADERRRAEESREEERVLGGLLEEELKRQKERAREQRKKSQPNAFIPVPLTGDGDLDSSQIVFDRPCRATDKTGNEIIFQAVTGKSEHARGPVSTIYVVRPVVPAGQECPVLALKETRLRTVGKDVALFKKQAQALESLLESLKSIRHRNLLEVLDFRVERGAQAGDRKAPSPWSFTILTPFADKGPLDELLDLAGHLEVGKVRAWTRDLLDALSFLHNKSVVHQDIHAGNVLLFREPTGEIVPKLSDAGYQRELHTLSAQARTLPGLGSAKSAYWLPPEIAATSRPIYTQKTDVWDFGVVFLQMIFGLDVLRKYHAPSALVDALLLSNPLRELVTRFFKQDGKKRPRAFELGSSEFLATDAPVLLDDSSSLGTSFHSPSHHSHNLTPRLRRESTNRTQALSRYQEDFVEEGRLGKGGFGEVVKARKKLDGQIYAIKKISQRSQASLTEILKEVRLLSQLSHPAVVRYYNTWVEEIPDDTDTEGETSTETDASTETLPHQPDIQFATSTGGLDFMSSSGFPHVEFEYDDSGDEEEDNEDVDEDGDESSSDIEVRSASPEAVRETLGPRKNQPRRPYKTILYISMEYCEKRTLRDLIARKLYQNTPEIWRIFRQILEGLAHIHSLSIVHRDLKPENIFIAHSSDGVDNVKIGDFGLATSGQFAVEKGIANALESDDITRSIGTASYAAPEVRSGATGTYSLKVDMYSLGVIFFEMCYPPMMGMQRADVIGKLRRSPPMLPSDFKPTQKTQTEIILSLLTHNPKDRPSSGELLHSGKLPVQMENETIRRTLAGLADPSSPYYQKMLSTLFSRPVEQTKDYAWEMHAGSPSQTDVLNQNIVKKTLISIFRRHGALEMPRNVIYPKASQYGDNVVRLLDSHGTVLQLPYDLTLGHARMLAKQTGGSPVQRTYTFGNIFRDRQDGQPLMLGEVDFDIVTTDTLDLALKEAEVIKVLDEIVTTFPSLSSVQMCFHLGHSELFQLILEYCRIEPGSRQAVADVLSKLNIHDHTFQKLRGELRSPLVGVSAMSLDELQRFDFRDTPSKAFSKLKTLFEGTDMYQRASSTLAHLKEVYEYAKRLGVVSKIYINPLNSLKESFYKGGILFSCLYDKKFKDVFAAGGRYDSLIKEYRPRVSGHFEERHAVGFNLAWERLARVPKSGGKAFLKKAEDDHRNIFNTKRCDVLVGSFDAAVLRSTGIEILRTLWAHNISGELAHDARSPEDLLTKHRDESYSWVIIIKQDDVLKIKTLGKKDTPDVEISKPQLVPWLRAEIRERDSKALVKNVTTAAAAAAAATAAETHAEQDVRVLVAQNRSKKFNRRTVVEKAQQSAANLVQTFLEGPILAVETTGQILDLIQETSLSDGESWRKLEQSVTTTERHYVRDIRVMLTDWRSAWEQKEGSRHCFLYNFRTERCIYYDLGA</sequence>
<dbReference type="Pfam" id="PF12745">
    <property type="entry name" value="HGTP_anticodon2"/>
    <property type="match status" value="1"/>
</dbReference>
<evidence type="ECO:0000256" key="11">
    <source>
        <dbReference type="PIRSR" id="PIRSR000660-2"/>
    </source>
</evidence>
<feature type="domain" description="RWD" evidence="15">
    <location>
        <begin position="46"/>
        <end position="156"/>
    </location>
</feature>
<proteinExistence type="inferred from homology"/>
<feature type="compositionally biased region" description="Acidic residues" evidence="13">
    <location>
        <begin position="714"/>
        <end position="737"/>
    </location>
</feature>
<protein>
    <recommendedName>
        <fullName evidence="1">non-specific serine/threonine protein kinase</fullName>
        <ecNumber evidence="1">2.7.11.1</ecNumber>
    </recommendedName>
</protein>
<dbReference type="SMART" id="SM00591">
    <property type="entry name" value="RWD"/>
    <property type="match status" value="1"/>
</dbReference>
<evidence type="ECO:0000256" key="12">
    <source>
        <dbReference type="PROSITE-ProRule" id="PRU10141"/>
    </source>
</evidence>
<name>A0A3N2PXZ0_SODAK</name>
<evidence type="ECO:0000256" key="3">
    <source>
        <dbReference type="ARBA" id="ARBA00022679"/>
    </source>
</evidence>
<dbReference type="GO" id="GO:0005524">
    <property type="term" value="F:ATP binding"/>
    <property type="evidence" value="ECO:0007669"/>
    <property type="project" value="UniProtKB-UniRule"/>
</dbReference>
<evidence type="ECO:0000313" key="16">
    <source>
        <dbReference type="EMBL" id="ROT39215.1"/>
    </source>
</evidence>
<dbReference type="InterPro" id="IPR016135">
    <property type="entry name" value="UBQ-conjugating_enzyme/RWD"/>
</dbReference>
<feature type="compositionally biased region" description="Acidic residues" evidence="13">
    <location>
        <begin position="665"/>
        <end position="676"/>
    </location>
</feature>
<dbReference type="Pfam" id="PF00069">
    <property type="entry name" value="Pkinase"/>
    <property type="match status" value="3"/>
</dbReference>
<dbReference type="PANTHER" id="PTHR11042:SF136">
    <property type="entry name" value="EIF-2-ALPHA KINASE GCN2"/>
    <property type="match status" value="1"/>
</dbReference>
<dbReference type="InterPro" id="IPR024435">
    <property type="entry name" value="HisRS-related_dom"/>
</dbReference>
<evidence type="ECO:0000313" key="17">
    <source>
        <dbReference type="Proteomes" id="UP000272025"/>
    </source>
</evidence>
<evidence type="ECO:0000256" key="10">
    <source>
        <dbReference type="PIRSR" id="PIRSR000660-1"/>
    </source>
</evidence>
<dbReference type="CDD" id="cd14012">
    <property type="entry name" value="PK_eIF2AK_GCN2_rpt1"/>
    <property type="match status" value="1"/>
</dbReference>
<dbReference type="PROSITE" id="PS00108">
    <property type="entry name" value="PROTEIN_KINASE_ST"/>
    <property type="match status" value="1"/>
</dbReference>
<dbReference type="GO" id="GO:0009893">
    <property type="term" value="P:positive regulation of metabolic process"/>
    <property type="evidence" value="ECO:0007669"/>
    <property type="project" value="UniProtKB-ARBA"/>
</dbReference>
<feature type="region of interest" description="Disordered" evidence="13">
    <location>
        <begin position="167"/>
        <end position="240"/>
    </location>
</feature>
<dbReference type="Proteomes" id="UP000272025">
    <property type="component" value="Unassembled WGS sequence"/>
</dbReference>
<keyword evidence="5 16" id="KW-0418">Kinase</keyword>
<dbReference type="FunFam" id="3.10.110.10:FF:000050">
    <property type="entry name" value="eIF-2-alpha kinase GCN2"/>
    <property type="match status" value="1"/>
</dbReference>
<dbReference type="PROSITE" id="PS50011">
    <property type="entry name" value="PROTEIN_KINASE_DOM"/>
    <property type="match status" value="2"/>
</dbReference>
<dbReference type="Pfam" id="PF05773">
    <property type="entry name" value="RWD"/>
    <property type="match status" value="1"/>
</dbReference>
<evidence type="ECO:0000259" key="15">
    <source>
        <dbReference type="PROSITE" id="PS50908"/>
    </source>
</evidence>
<accession>A0A3N2PXZ0</accession>
<feature type="domain" description="Protein kinase" evidence="14">
    <location>
        <begin position="270"/>
        <end position="546"/>
    </location>
</feature>
<keyword evidence="4 11" id="KW-0547">Nucleotide-binding</keyword>
<evidence type="ECO:0000256" key="4">
    <source>
        <dbReference type="ARBA" id="ARBA00022741"/>
    </source>
</evidence>
<dbReference type="SUPFAM" id="SSF54495">
    <property type="entry name" value="UBC-like"/>
    <property type="match status" value="1"/>
</dbReference>
<dbReference type="CDD" id="cd23823">
    <property type="entry name" value="RWD_GCN2"/>
    <property type="match status" value="1"/>
</dbReference>
<dbReference type="PIRSF" id="PIRSF000660">
    <property type="entry name" value="Ser/Thr_PK_GCN2"/>
    <property type="match status" value="1"/>
</dbReference>
<dbReference type="RefSeq" id="XP_028467021.1">
    <property type="nucleotide sequence ID" value="XM_028611770.1"/>
</dbReference>
<dbReference type="InterPro" id="IPR000719">
    <property type="entry name" value="Prot_kinase_dom"/>
</dbReference>
<dbReference type="Pfam" id="PF13393">
    <property type="entry name" value="tRNA-synt_His"/>
    <property type="match status" value="1"/>
</dbReference>
<feature type="region of interest" description="Disordered" evidence="13">
    <location>
        <begin position="561"/>
        <end position="582"/>
    </location>
</feature>
<dbReference type="CDD" id="cd14046">
    <property type="entry name" value="STKc_EIF2AK4_GCN2_rpt2"/>
    <property type="match status" value="1"/>
</dbReference>
<evidence type="ECO:0000256" key="6">
    <source>
        <dbReference type="ARBA" id="ARBA00022840"/>
    </source>
</evidence>
<keyword evidence="6 11" id="KW-0067">ATP-binding</keyword>
<evidence type="ECO:0000256" key="2">
    <source>
        <dbReference type="ARBA" id="ARBA00022527"/>
    </source>
</evidence>
<feature type="compositionally biased region" description="Basic and acidic residues" evidence="13">
    <location>
        <begin position="212"/>
        <end position="222"/>
    </location>
</feature>
<feature type="region of interest" description="Disordered" evidence="13">
    <location>
        <begin position="711"/>
        <end position="759"/>
    </location>
</feature>
<evidence type="ECO:0000256" key="5">
    <source>
        <dbReference type="ARBA" id="ARBA00022777"/>
    </source>
</evidence>
<dbReference type="GO" id="GO:0005634">
    <property type="term" value="C:nucleus"/>
    <property type="evidence" value="ECO:0007669"/>
    <property type="project" value="TreeGrafter"/>
</dbReference>
<evidence type="ECO:0000256" key="9">
    <source>
        <dbReference type="ARBA" id="ARBA00048679"/>
    </source>
</evidence>
<dbReference type="Gene3D" id="3.10.110.10">
    <property type="entry name" value="Ubiquitin Conjugating Enzyme"/>
    <property type="match status" value="1"/>
</dbReference>
<keyword evidence="3" id="KW-0808">Transferase</keyword>
<dbReference type="GO" id="GO:0005737">
    <property type="term" value="C:cytoplasm"/>
    <property type="evidence" value="ECO:0007669"/>
    <property type="project" value="TreeGrafter"/>
</dbReference>
<comment type="similarity">
    <text evidence="7">Belongs to the protein kinase superfamily. Ser/Thr protein kinase family. GCN2 subfamily.</text>
</comment>
<dbReference type="FunFam" id="3.30.930.10:FF:000074">
    <property type="entry name" value="Serine/threonine-protein kinase gcn2"/>
    <property type="match status" value="1"/>
</dbReference>
<dbReference type="InterPro" id="IPR036621">
    <property type="entry name" value="Anticodon-bd_dom_sf"/>
</dbReference>
<feature type="region of interest" description="Disordered" evidence="13">
    <location>
        <begin position="1"/>
        <end position="34"/>
    </location>
</feature>
<gene>
    <name evidence="16" type="ORF">SODALDRAFT_332641</name>
</gene>
<dbReference type="InterPro" id="IPR008271">
    <property type="entry name" value="Ser/Thr_kinase_AS"/>
</dbReference>
<dbReference type="SUPFAM" id="SSF55681">
    <property type="entry name" value="Class II aaRS and biotin synthetases"/>
    <property type="match status" value="1"/>
</dbReference>
<reference evidence="16 17" key="1">
    <citation type="journal article" date="2018" name="Mol. Ecol.">
        <title>The obligate alkalophilic soda-lake fungus Sodiomyces alkalinus has shifted to a protein diet.</title>
        <authorList>
            <person name="Grum-Grzhimaylo A.A."/>
            <person name="Falkoski D.L."/>
            <person name="van den Heuvel J."/>
            <person name="Valero-Jimenez C.A."/>
            <person name="Min B."/>
            <person name="Choi I.G."/>
            <person name="Lipzen A."/>
            <person name="Daum C.G."/>
            <person name="Aanen D.K."/>
            <person name="Tsang A."/>
            <person name="Henrissat B."/>
            <person name="Bilanenko E.N."/>
            <person name="de Vries R.P."/>
            <person name="van Kan J.A.L."/>
            <person name="Grigoriev I.V."/>
            <person name="Debets A.J.M."/>
        </authorList>
    </citation>
    <scope>NUCLEOTIDE SEQUENCE [LARGE SCALE GENOMIC DNA]</scope>
    <source>
        <strain evidence="16 17">F11</strain>
    </source>
</reference>
<dbReference type="InterPro" id="IPR016255">
    <property type="entry name" value="Gcn2"/>
</dbReference>
<keyword evidence="17" id="KW-1185">Reference proteome</keyword>
<dbReference type="STRING" id="1314773.A0A3N2PXZ0"/>